<dbReference type="AlphaFoldDB" id="A0AAV6V2U4"/>
<dbReference type="SUPFAM" id="SSF55486">
    <property type="entry name" value="Metalloproteases ('zincins'), catalytic domain"/>
    <property type="match status" value="1"/>
</dbReference>
<evidence type="ECO:0000256" key="1">
    <source>
        <dbReference type="ARBA" id="ARBA00008139"/>
    </source>
</evidence>
<keyword evidence="3 6" id="KW-1015">Disulfide bond</keyword>
<comment type="caution">
    <text evidence="11">The sequence shown here is derived from an EMBL/GenBank/DDBJ whole genome shotgun (WGS) entry which is preliminary data.</text>
</comment>
<evidence type="ECO:0000256" key="6">
    <source>
        <dbReference type="PIRSR" id="PIRSR601548-4"/>
    </source>
</evidence>
<dbReference type="PANTHER" id="PTHR10514">
    <property type="entry name" value="ANGIOTENSIN-CONVERTING ENZYME"/>
    <property type="match status" value="1"/>
</dbReference>
<keyword evidence="4 10" id="KW-0325">Glycoprotein</keyword>
<accession>A0AAV6V2U4</accession>
<dbReference type="Pfam" id="PF01401">
    <property type="entry name" value="Peptidase_M2"/>
    <property type="match status" value="1"/>
</dbReference>
<evidence type="ECO:0000256" key="7">
    <source>
        <dbReference type="PIRSR" id="PIRSR601548-8"/>
    </source>
</evidence>
<dbReference type="PROSITE" id="PS52011">
    <property type="entry name" value="PEPTIDASE_M2"/>
    <property type="match status" value="1"/>
</dbReference>
<feature type="binding site" evidence="5">
    <location>
        <position position="164"/>
    </location>
    <ligand>
        <name>Zn(2+)</name>
        <dbReference type="ChEBI" id="CHEBI:29105"/>
        <label>1</label>
        <note>catalytic</note>
    </ligand>
</feature>
<evidence type="ECO:0000313" key="12">
    <source>
        <dbReference type="Proteomes" id="UP000827092"/>
    </source>
</evidence>
<keyword evidence="10" id="KW-0378">Hydrolase</keyword>
<dbReference type="PANTHER" id="PTHR10514:SF27">
    <property type="entry name" value="ANGIOTENSIN-CONVERTING ENZYME"/>
    <property type="match status" value="1"/>
</dbReference>
<comment type="cofactor">
    <cofactor evidence="10">
        <name>Zn(2+)</name>
        <dbReference type="ChEBI" id="CHEBI:29105"/>
    </cofactor>
    <text evidence="10">Binds 1 zinc ion per subunit.</text>
</comment>
<feature type="active site" description="Proton acceptor 2" evidence="8">
    <location>
        <position position="165"/>
    </location>
</feature>
<evidence type="ECO:0000256" key="8">
    <source>
        <dbReference type="PIRSR" id="PIRSR601548-9"/>
    </source>
</evidence>
<dbReference type="GO" id="GO:0016020">
    <property type="term" value="C:membrane"/>
    <property type="evidence" value="ECO:0007669"/>
    <property type="project" value="InterPro"/>
</dbReference>
<dbReference type="Proteomes" id="UP000827092">
    <property type="component" value="Unassembled WGS sequence"/>
</dbReference>
<organism evidence="11 12">
    <name type="scientific">Oedothorax gibbosus</name>
    <dbReference type="NCBI Taxonomy" id="931172"/>
    <lineage>
        <taxon>Eukaryota</taxon>
        <taxon>Metazoa</taxon>
        <taxon>Ecdysozoa</taxon>
        <taxon>Arthropoda</taxon>
        <taxon>Chelicerata</taxon>
        <taxon>Arachnida</taxon>
        <taxon>Araneae</taxon>
        <taxon>Araneomorphae</taxon>
        <taxon>Entelegynae</taxon>
        <taxon>Araneoidea</taxon>
        <taxon>Linyphiidae</taxon>
        <taxon>Erigoninae</taxon>
        <taxon>Oedothorax</taxon>
    </lineage>
</organism>
<proteinExistence type="inferred from homology"/>
<dbReference type="GO" id="GO:0008241">
    <property type="term" value="F:peptidyl-dipeptidase activity"/>
    <property type="evidence" value="ECO:0007669"/>
    <property type="project" value="InterPro"/>
</dbReference>
<keyword evidence="2" id="KW-0732">Signal</keyword>
<name>A0AAV6V2U4_9ARAC</name>
<feature type="disulfide bond" evidence="6 9">
    <location>
        <begin position="134"/>
        <end position="152"/>
    </location>
</feature>
<dbReference type="GO" id="GO:0046872">
    <property type="term" value="F:metal ion binding"/>
    <property type="evidence" value="ECO:0007669"/>
    <property type="project" value="UniProtKB-KW"/>
</dbReference>
<feature type="binding site" evidence="7">
    <location>
        <position position="168"/>
    </location>
    <ligand>
        <name>Zn(2+)</name>
        <dbReference type="ChEBI" id="CHEBI:29105"/>
        <label>2</label>
        <note>catalytic</note>
    </ligand>
</feature>
<evidence type="ECO:0000313" key="11">
    <source>
        <dbReference type="EMBL" id="KAG8191005.1"/>
    </source>
</evidence>
<dbReference type="EC" id="3.4.-.-" evidence="10"/>
<gene>
    <name evidence="11" type="ORF">JTE90_010863</name>
</gene>
<feature type="binding site" evidence="5">
    <location>
        <position position="192"/>
    </location>
    <ligand>
        <name>Zn(2+)</name>
        <dbReference type="ChEBI" id="CHEBI:29105"/>
        <label>1</label>
        <note>catalytic</note>
    </ligand>
</feature>
<keyword evidence="10" id="KW-0121">Carboxypeptidase</keyword>
<keyword evidence="10" id="KW-0645">Protease</keyword>
<protein>
    <recommendedName>
        <fullName evidence="10">Angiotensin-converting enzyme</fullName>
        <ecNumber evidence="10">3.4.-.-</ecNumber>
    </recommendedName>
</protein>
<sequence>MPKCGYSDVGEAWREELGMEDVVATVLSLWSEVKPLYRELHAYTRHKLLKLYGDAEVGPYIHAHLLVNLWAENWLALSDVLLPFPTSTPWTFRNHSHLLQTAEHFYTTMGFDAMRPTFWSHSMFVKPKDRLVDCHAMAYDFGLNQDYRVRMCVGEGPSFAEAVHELGHVHYSASYRRLPARLRRPPNSAFHEAVGETLAMAAHSPRCAHKTGT</sequence>
<keyword evidence="10" id="KW-0482">Metalloprotease</keyword>
<dbReference type="GO" id="GO:0004180">
    <property type="term" value="F:carboxypeptidase activity"/>
    <property type="evidence" value="ECO:0007669"/>
    <property type="project" value="UniProtKB-KW"/>
</dbReference>
<dbReference type="GO" id="GO:0008237">
    <property type="term" value="F:metallopeptidase activity"/>
    <property type="evidence" value="ECO:0007669"/>
    <property type="project" value="UniProtKB-KW"/>
</dbReference>
<dbReference type="PRINTS" id="PR00791">
    <property type="entry name" value="PEPDIPTASEA"/>
</dbReference>
<keyword evidence="5 10" id="KW-0479">Metal-binding</keyword>
<keyword evidence="5 10" id="KW-0862">Zinc</keyword>
<feature type="binding site" evidence="5">
    <location>
        <position position="168"/>
    </location>
    <ligand>
        <name>Zn(2+)</name>
        <dbReference type="ChEBI" id="CHEBI:29105"/>
        <label>1</label>
        <note>catalytic</note>
    </ligand>
</feature>
<dbReference type="InterPro" id="IPR001548">
    <property type="entry name" value="Peptidase_M2"/>
</dbReference>
<keyword evidence="12" id="KW-1185">Reference proteome</keyword>
<evidence type="ECO:0000256" key="4">
    <source>
        <dbReference type="ARBA" id="ARBA00023180"/>
    </source>
</evidence>
<evidence type="ECO:0000256" key="2">
    <source>
        <dbReference type="ARBA" id="ARBA00022729"/>
    </source>
</evidence>
<evidence type="ECO:0000256" key="10">
    <source>
        <dbReference type="RuleBase" id="RU361144"/>
    </source>
</evidence>
<feature type="binding site" evidence="7">
    <location>
        <position position="164"/>
    </location>
    <ligand>
        <name>Zn(2+)</name>
        <dbReference type="ChEBI" id="CHEBI:29105"/>
        <label>2</label>
        <note>catalytic</note>
    </ligand>
</feature>
<evidence type="ECO:0000256" key="5">
    <source>
        <dbReference type="PIRSR" id="PIRSR601548-3"/>
    </source>
</evidence>
<feature type="binding site" evidence="7">
    <location>
        <position position="192"/>
    </location>
    <ligand>
        <name>Zn(2+)</name>
        <dbReference type="ChEBI" id="CHEBI:29105"/>
        <label>2</label>
        <note>catalytic</note>
    </ligand>
</feature>
<dbReference type="EMBL" id="JAFNEN010000169">
    <property type="protein sequence ID" value="KAG8191005.1"/>
    <property type="molecule type" value="Genomic_DNA"/>
</dbReference>
<evidence type="ECO:0000256" key="3">
    <source>
        <dbReference type="ARBA" id="ARBA00023157"/>
    </source>
</evidence>
<comment type="similarity">
    <text evidence="1 9 10">Belongs to the peptidase M2 family.</text>
</comment>
<dbReference type="GO" id="GO:0006508">
    <property type="term" value="P:proteolysis"/>
    <property type="evidence" value="ECO:0007669"/>
    <property type="project" value="UniProtKB-KW"/>
</dbReference>
<comment type="caution">
    <text evidence="9">Lacks conserved residue(s) required for the propagation of feature annotation.</text>
</comment>
<evidence type="ECO:0000256" key="9">
    <source>
        <dbReference type="PROSITE-ProRule" id="PRU01355"/>
    </source>
</evidence>
<reference evidence="11 12" key="1">
    <citation type="journal article" date="2022" name="Nat. Ecol. Evol.">
        <title>A masculinizing supergene underlies an exaggerated male reproductive morph in a spider.</title>
        <authorList>
            <person name="Hendrickx F."/>
            <person name="De Corte Z."/>
            <person name="Sonet G."/>
            <person name="Van Belleghem S.M."/>
            <person name="Kostlbacher S."/>
            <person name="Vangestel C."/>
        </authorList>
    </citation>
    <scope>NUCLEOTIDE SEQUENCE [LARGE SCALE GENOMIC DNA]</scope>
    <source>
        <strain evidence="11">W744_W776</strain>
    </source>
</reference>